<dbReference type="AlphaFoldDB" id="A0A0B1R1P6"/>
<evidence type="ECO:0000313" key="2">
    <source>
        <dbReference type="Proteomes" id="UP000030853"/>
    </source>
</evidence>
<proteinExistence type="predicted"/>
<reference evidence="1 2" key="1">
    <citation type="submission" date="2014-11" db="EMBL/GenBank/DDBJ databases">
        <title>Genome sequencing of Pantoea rodasii ND03.</title>
        <authorList>
            <person name="Muhamad Yunos N.Y."/>
            <person name="Chan K.-G."/>
        </authorList>
    </citation>
    <scope>NUCLEOTIDE SEQUENCE [LARGE SCALE GENOMIC DNA]</scope>
    <source>
        <strain evidence="1 2">ND03</strain>
    </source>
</reference>
<evidence type="ECO:0000313" key="1">
    <source>
        <dbReference type="EMBL" id="KHJ65581.1"/>
    </source>
</evidence>
<protein>
    <submittedName>
        <fullName evidence="1">Uncharacterized protein</fullName>
    </submittedName>
</protein>
<accession>A0A0B1R1P6</accession>
<sequence length="142" mass="16587">MMTKARALGVIEKRVCNLEIYDSVSRYTLLFASHVVDINDNPESIVLFKSSIESIKEDICYNGSYIDILKPLLHPDVDFLFLEYLLIWGEDSHPISSKEMEQAEKEGFLYNPFIDDFMNHYLEHIAPTFRITKEFENLIKDC</sequence>
<gene>
    <name evidence="1" type="ORF">QU24_23565</name>
</gene>
<name>A0A0B1R1P6_9GAMM</name>
<organism evidence="1 2">
    <name type="scientific">Pantoea rodasii</name>
    <dbReference type="NCBI Taxonomy" id="1076549"/>
    <lineage>
        <taxon>Bacteria</taxon>
        <taxon>Pseudomonadati</taxon>
        <taxon>Pseudomonadota</taxon>
        <taxon>Gammaproteobacteria</taxon>
        <taxon>Enterobacterales</taxon>
        <taxon>Erwiniaceae</taxon>
        <taxon>Pantoea</taxon>
    </lineage>
</organism>
<dbReference type="RefSeq" id="WP_039336215.1">
    <property type="nucleotide sequence ID" value="NZ_JTJJ01000119.1"/>
</dbReference>
<dbReference type="Proteomes" id="UP000030853">
    <property type="component" value="Unassembled WGS sequence"/>
</dbReference>
<dbReference type="EMBL" id="JTJJ01000119">
    <property type="protein sequence ID" value="KHJ65581.1"/>
    <property type="molecule type" value="Genomic_DNA"/>
</dbReference>
<comment type="caution">
    <text evidence="1">The sequence shown here is derived from an EMBL/GenBank/DDBJ whole genome shotgun (WGS) entry which is preliminary data.</text>
</comment>